<evidence type="ECO:0000313" key="2">
    <source>
        <dbReference type="Proteomes" id="UP000521943"/>
    </source>
</evidence>
<name>A0A8H6HXC1_9AGAR</name>
<reference evidence="1 2" key="1">
    <citation type="submission" date="2020-07" db="EMBL/GenBank/DDBJ databases">
        <title>Comparative genomics of pyrophilous fungi reveals a link between fire events and developmental genes.</title>
        <authorList>
            <consortium name="DOE Joint Genome Institute"/>
            <person name="Steindorff A.S."/>
            <person name="Carver A."/>
            <person name="Calhoun S."/>
            <person name="Stillman K."/>
            <person name="Liu H."/>
            <person name="Lipzen A."/>
            <person name="Pangilinan J."/>
            <person name="Labutti K."/>
            <person name="Bruns T.D."/>
            <person name="Grigoriev I.V."/>
        </authorList>
    </citation>
    <scope>NUCLEOTIDE SEQUENCE [LARGE SCALE GENOMIC DNA]</scope>
    <source>
        <strain evidence="1 2">CBS 144469</strain>
    </source>
</reference>
<gene>
    <name evidence="1" type="ORF">DFP72DRAFT_898378</name>
</gene>
<sequence>MKKSAVKSAKCSIVAARKASLQRKRRLGIDLSEAGLGPEHIRALVLESVENLRGTHEARRRQRTSPNVVLTVSYATTGGPFRLSRGRTTNLPATNHFQNAENLLGTSRSSRLGGTLKGTCTNISISTFTSFVRRGEGLEILQGTRTRSLKAACRRGLREERCGCTAPEKGL</sequence>
<accession>A0A8H6HXC1</accession>
<dbReference type="Proteomes" id="UP000521943">
    <property type="component" value="Unassembled WGS sequence"/>
</dbReference>
<dbReference type="EMBL" id="JACGCI010000033">
    <property type="protein sequence ID" value="KAF6754631.1"/>
    <property type="molecule type" value="Genomic_DNA"/>
</dbReference>
<dbReference type="AlphaFoldDB" id="A0A8H6HXC1"/>
<organism evidence="1 2">
    <name type="scientific">Ephemerocybe angulata</name>
    <dbReference type="NCBI Taxonomy" id="980116"/>
    <lineage>
        <taxon>Eukaryota</taxon>
        <taxon>Fungi</taxon>
        <taxon>Dikarya</taxon>
        <taxon>Basidiomycota</taxon>
        <taxon>Agaricomycotina</taxon>
        <taxon>Agaricomycetes</taxon>
        <taxon>Agaricomycetidae</taxon>
        <taxon>Agaricales</taxon>
        <taxon>Agaricineae</taxon>
        <taxon>Psathyrellaceae</taxon>
        <taxon>Ephemerocybe</taxon>
    </lineage>
</organism>
<protein>
    <submittedName>
        <fullName evidence="1">Uncharacterized protein</fullName>
    </submittedName>
</protein>
<feature type="non-terminal residue" evidence="1">
    <location>
        <position position="1"/>
    </location>
</feature>
<dbReference type="OrthoDB" id="3099375at2759"/>
<proteinExistence type="predicted"/>
<comment type="caution">
    <text evidence="1">The sequence shown here is derived from an EMBL/GenBank/DDBJ whole genome shotgun (WGS) entry which is preliminary data.</text>
</comment>
<keyword evidence="2" id="KW-1185">Reference proteome</keyword>
<evidence type="ECO:0000313" key="1">
    <source>
        <dbReference type="EMBL" id="KAF6754631.1"/>
    </source>
</evidence>